<dbReference type="AlphaFoldDB" id="A0A9P0D8T2"/>
<evidence type="ECO:0000256" key="1">
    <source>
        <dbReference type="SAM" id="MobiDB-lite"/>
    </source>
</evidence>
<feature type="compositionally biased region" description="Basic and acidic residues" evidence="1">
    <location>
        <begin position="152"/>
        <end position="171"/>
    </location>
</feature>
<evidence type="ECO:0008006" key="4">
    <source>
        <dbReference type="Google" id="ProtNLM"/>
    </source>
</evidence>
<dbReference type="PANTHER" id="PTHR34153">
    <property type="entry name" value="SI:CH211-262H13.3-RELATED-RELATED"/>
    <property type="match status" value="1"/>
</dbReference>
<protein>
    <recommendedName>
        <fullName evidence="4">DUF4806 domain-containing protein</fullName>
    </recommendedName>
</protein>
<keyword evidence="3" id="KW-1185">Reference proteome</keyword>
<dbReference type="PANTHER" id="PTHR34153:SF2">
    <property type="entry name" value="SI:CH211-262H13.3-RELATED"/>
    <property type="match status" value="1"/>
</dbReference>
<evidence type="ECO:0000313" key="3">
    <source>
        <dbReference type="Proteomes" id="UP001153737"/>
    </source>
</evidence>
<proteinExistence type="predicted"/>
<accession>A0A9P0D8T2</accession>
<organism evidence="2 3">
    <name type="scientific">Phaedon cochleariae</name>
    <name type="common">Mustard beetle</name>
    <dbReference type="NCBI Taxonomy" id="80249"/>
    <lineage>
        <taxon>Eukaryota</taxon>
        <taxon>Metazoa</taxon>
        <taxon>Ecdysozoa</taxon>
        <taxon>Arthropoda</taxon>
        <taxon>Hexapoda</taxon>
        <taxon>Insecta</taxon>
        <taxon>Pterygota</taxon>
        <taxon>Neoptera</taxon>
        <taxon>Endopterygota</taxon>
        <taxon>Coleoptera</taxon>
        <taxon>Polyphaga</taxon>
        <taxon>Cucujiformia</taxon>
        <taxon>Chrysomeloidea</taxon>
        <taxon>Chrysomelidae</taxon>
        <taxon>Chrysomelinae</taxon>
        <taxon>Chrysomelini</taxon>
        <taxon>Phaedon</taxon>
    </lineage>
</organism>
<evidence type="ECO:0000313" key="2">
    <source>
        <dbReference type="EMBL" id="CAH1116367.1"/>
    </source>
</evidence>
<reference evidence="2" key="2">
    <citation type="submission" date="2022-10" db="EMBL/GenBank/DDBJ databases">
        <authorList>
            <consortium name="ENA_rothamsted_submissions"/>
            <consortium name="culmorum"/>
            <person name="King R."/>
        </authorList>
    </citation>
    <scope>NUCLEOTIDE SEQUENCE</scope>
</reference>
<reference evidence="2" key="1">
    <citation type="submission" date="2022-01" db="EMBL/GenBank/DDBJ databases">
        <authorList>
            <person name="King R."/>
        </authorList>
    </citation>
    <scope>NUCLEOTIDE SEQUENCE</scope>
</reference>
<gene>
    <name evidence="2" type="ORF">PHAECO_LOCUS353</name>
</gene>
<dbReference type="EMBL" id="OU896707">
    <property type="protein sequence ID" value="CAH1116367.1"/>
    <property type="molecule type" value="Genomic_DNA"/>
</dbReference>
<name>A0A9P0D8T2_PHACE</name>
<feature type="region of interest" description="Disordered" evidence="1">
    <location>
        <begin position="140"/>
        <end position="191"/>
    </location>
</feature>
<dbReference type="Proteomes" id="UP001153737">
    <property type="component" value="Chromosome 1"/>
</dbReference>
<sequence length="368" mass="42473">MSESQSPLNGQNNLQYLIVDFPEESKNGEISMALISSSWIFEEHGMLYCYWPVYIKSTLLREKVVKNHTPLIPNKCLKCAIMVKHSSDDYEQASLKLRKLEEDDFSQTDSESRNSQKKSCKSTKRDEDFVYFEASDISDDEDHDIIPVPPKFPKEPKKKSFAELKPVDRPRNNNNYFLPPSSPKPKPNQDQIEVSPNQGNYECHCEKTSKMVERLLRDMQTIKLDVRSLVLELNNNKLTQYQQLDAQLRFKDYQELQKFNESLLEEDYFNKMQASISLLGGRDLNDTTRKILSLLVSHELSLNINWIGANEKGSFQKLENVLKLTYGAVRRNQATANATNSEIDNAIRNWLKNAPDRAGGRANRKNKK</sequence>
<dbReference type="OrthoDB" id="6762126at2759"/>